<dbReference type="InParanoid" id="T1HSF5"/>
<organism evidence="1 2">
    <name type="scientific">Rhodnius prolixus</name>
    <name type="common">Triatomid bug</name>
    <dbReference type="NCBI Taxonomy" id="13249"/>
    <lineage>
        <taxon>Eukaryota</taxon>
        <taxon>Metazoa</taxon>
        <taxon>Ecdysozoa</taxon>
        <taxon>Arthropoda</taxon>
        <taxon>Hexapoda</taxon>
        <taxon>Insecta</taxon>
        <taxon>Pterygota</taxon>
        <taxon>Neoptera</taxon>
        <taxon>Paraneoptera</taxon>
        <taxon>Hemiptera</taxon>
        <taxon>Heteroptera</taxon>
        <taxon>Panheteroptera</taxon>
        <taxon>Cimicomorpha</taxon>
        <taxon>Reduviidae</taxon>
        <taxon>Triatominae</taxon>
        <taxon>Rhodnius</taxon>
    </lineage>
</organism>
<protein>
    <submittedName>
        <fullName evidence="1">Uncharacterized protein</fullName>
    </submittedName>
</protein>
<sequence>MTSVDELMQRVIDACNSVKAEFISLAVRGNWQERACLCISDGGDLIDFEKKVAENEQNRHLQKMFLFVLNVFLVDFHRSLKKYDGVGCAIYDQLDNKSIQFHLKESATIYSAELLAVNEAIKYVRSCAAVVLLVHPSEISVHKFQARLAQHIKVPLTKLDLITLFKLAGEKALILYLQTDPEKVEESGVI</sequence>
<evidence type="ECO:0000313" key="2">
    <source>
        <dbReference type="Proteomes" id="UP000015103"/>
    </source>
</evidence>
<dbReference type="EMBL" id="ACPB03027083">
    <property type="status" value="NOT_ANNOTATED_CDS"/>
    <property type="molecule type" value="Genomic_DNA"/>
</dbReference>
<accession>T1HSF5</accession>
<dbReference type="Proteomes" id="UP000015103">
    <property type="component" value="Unassembled WGS sequence"/>
</dbReference>
<name>T1HSF5_RHOPR</name>
<dbReference type="AlphaFoldDB" id="T1HSF5"/>
<proteinExistence type="predicted"/>
<dbReference type="VEuPathDB" id="VectorBase:RPRC006975"/>
<evidence type="ECO:0000313" key="1">
    <source>
        <dbReference type="EnsemblMetazoa" id="RPRC006975-PA"/>
    </source>
</evidence>
<keyword evidence="2" id="KW-1185">Reference proteome</keyword>
<reference evidence="1" key="1">
    <citation type="submission" date="2015-05" db="UniProtKB">
        <authorList>
            <consortium name="EnsemblMetazoa"/>
        </authorList>
    </citation>
    <scope>IDENTIFICATION</scope>
</reference>
<dbReference type="HOGENOM" id="CLU_1429677_0_0_1"/>
<dbReference type="EnsemblMetazoa" id="RPRC006975-RA">
    <property type="protein sequence ID" value="RPRC006975-PA"/>
    <property type="gene ID" value="RPRC006975"/>
</dbReference>